<evidence type="ECO:0000313" key="2">
    <source>
        <dbReference type="Proteomes" id="UP000215455"/>
    </source>
</evidence>
<sequence>MDWLPVLRELHLYGGGRVLNGMDQKADLSPNAMSGKSASFNVKSFGSFYGDVKRLGLQIVGCDFFHTEEQAKSFAPPEWRSINPAASPTWLCADQGHNWSFIANSAFLQKDGLFYDIASRISHQIRACEWRLRQLSEAYSDQLNGRLLSKKFTPNDRFLDGYTSLCYLALQSFLVDACTLRDYLSEFYSEAMIRKEDPSATKITALVGLLKVWKSQPPQDKAGKELRASSLPDNWLYELGAYRDLVVHVAPLANAAKTLLVFTKTIEFQGELLPAIQLPIPLKPAQVKNSRTTGQYFEDPDLNFARGLNFIKDMESARDALEYAHISMQQLGALCNSIAGISPFAPEVPIITPIDLKITKR</sequence>
<keyword evidence="2" id="KW-1185">Reference proteome</keyword>
<evidence type="ECO:0000313" key="1">
    <source>
        <dbReference type="EMBL" id="OXR32716.1"/>
    </source>
</evidence>
<name>A0ABX4DVH9_9PSED</name>
<reference evidence="1 2" key="1">
    <citation type="submission" date="2017-06" db="EMBL/GenBank/DDBJ databases">
        <authorList>
            <person name="Furmanczyk E.M."/>
        </authorList>
    </citation>
    <scope>NUCLEOTIDE SEQUENCE [LARGE SCALE GENOMIC DNA]</scope>
    <source>
        <strain evidence="1 2">DSM 16611</strain>
    </source>
</reference>
<gene>
    <name evidence="1" type="ORF">PSUM_11760</name>
</gene>
<dbReference type="Proteomes" id="UP000215455">
    <property type="component" value="Unassembled WGS sequence"/>
</dbReference>
<accession>A0ABX4DVH9</accession>
<organism evidence="1 2">
    <name type="scientific">Pseudomonas umsongensis</name>
    <dbReference type="NCBI Taxonomy" id="198618"/>
    <lineage>
        <taxon>Bacteria</taxon>
        <taxon>Pseudomonadati</taxon>
        <taxon>Pseudomonadota</taxon>
        <taxon>Gammaproteobacteria</taxon>
        <taxon>Pseudomonadales</taxon>
        <taxon>Pseudomonadaceae</taxon>
        <taxon>Pseudomonas</taxon>
    </lineage>
</organism>
<comment type="caution">
    <text evidence="1">The sequence shown here is derived from an EMBL/GenBank/DDBJ whole genome shotgun (WGS) entry which is preliminary data.</text>
</comment>
<protein>
    <submittedName>
        <fullName evidence="1">Uncharacterized protein</fullName>
    </submittedName>
</protein>
<dbReference type="EMBL" id="NIWU01000002">
    <property type="protein sequence ID" value="OXR32716.1"/>
    <property type="molecule type" value="Genomic_DNA"/>
</dbReference>
<proteinExistence type="predicted"/>
<dbReference type="RefSeq" id="WP_083348269.1">
    <property type="nucleotide sequence ID" value="NZ_LT629767.1"/>
</dbReference>